<protein>
    <recommendedName>
        <fullName evidence="7">Cwf19-like C-terminal domain-containing protein</fullName>
    </recommendedName>
</protein>
<proteinExistence type="inferred from homology"/>
<dbReference type="OrthoDB" id="2113965at2759"/>
<keyword evidence="6" id="KW-1185">Reference proteome</keyword>
<comment type="similarity">
    <text evidence="1">Belongs to the CWF19 family.</text>
</comment>
<dbReference type="PANTHER" id="PTHR12072:SF5">
    <property type="entry name" value="CWF19-LIKE PROTEIN 2"/>
    <property type="match status" value="1"/>
</dbReference>
<evidence type="ECO:0000256" key="1">
    <source>
        <dbReference type="ARBA" id="ARBA00006795"/>
    </source>
</evidence>
<evidence type="ECO:0000259" key="3">
    <source>
        <dbReference type="Pfam" id="PF04676"/>
    </source>
</evidence>
<dbReference type="PANTHER" id="PTHR12072">
    <property type="entry name" value="CWF19, CELL CYCLE CONTROL PROTEIN"/>
    <property type="match status" value="1"/>
</dbReference>
<dbReference type="Pfam" id="PF04676">
    <property type="entry name" value="CwfJ_C_2"/>
    <property type="match status" value="1"/>
</dbReference>
<dbReference type="InterPro" id="IPR036265">
    <property type="entry name" value="HIT-like_sf"/>
</dbReference>
<dbReference type="GO" id="GO:0000398">
    <property type="term" value="P:mRNA splicing, via spliceosome"/>
    <property type="evidence" value="ECO:0007669"/>
    <property type="project" value="TreeGrafter"/>
</dbReference>
<dbReference type="GO" id="GO:0071014">
    <property type="term" value="C:post-mRNA release spliceosomal complex"/>
    <property type="evidence" value="ECO:0007669"/>
    <property type="project" value="TreeGrafter"/>
</dbReference>
<dbReference type="EMBL" id="KV453849">
    <property type="protein sequence ID" value="ODV86776.1"/>
    <property type="molecule type" value="Genomic_DNA"/>
</dbReference>
<feature type="domain" description="Cwf19-like protein C-terminal" evidence="3">
    <location>
        <begin position="566"/>
        <end position="655"/>
    </location>
</feature>
<accession>A0A1E4T4V6</accession>
<feature type="compositionally biased region" description="Low complexity" evidence="2">
    <location>
        <begin position="52"/>
        <end position="63"/>
    </location>
</feature>
<evidence type="ECO:0008006" key="7">
    <source>
        <dbReference type="Google" id="ProtNLM"/>
    </source>
</evidence>
<evidence type="ECO:0000313" key="6">
    <source>
        <dbReference type="Proteomes" id="UP000094801"/>
    </source>
</evidence>
<gene>
    <name evidence="5" type="ORF">CANARDRAFT_21767</name>
</gene>
<evidence type="ECO:0000256" key="2">
    <source>
        <dbReference type="SAM" id="MobiDB-lite"/>
    </source>
</evidence>
<dbReference type="InterPro" id="IPR040194">
    <property type="entry name" value="Cwf19-like"/>
</dbReference>
<dbReference type="Pfam" id="PF04677">
    <property type="entry name" value="CwfJ_C_1"/>
    <property type="match status" value="1"/>
</dbReference>
<feature type="region of interest" description="Disordered" evidence="2">
    <location>
        <begin position="1"/>
        <end position="103"/>
    </location>
</feature>
<reference evidence="6" key="1">
    <citation type="submission" date="2016-04" db="EMBL/GenBank/DDBJ databases">
        <title>Comparative genomics of biotechnologically important yeasts.</title>
        <authorList>
            <consortium name="DOE Joint Genome Institute"/>
            <person name="Riley R."/>
            <person name="Haridas S."/>
            <person name="Wolfe K.H."/>
            <person name="Lopes M.R."/>
            <person name="Hittinger C.T."/>
            <person name="Goker M."/>
            <person name="Salamov A."/>
            <person name="Wisecaver J."/>
            <person name="Long T.M."/>
            <person name="Aerts A.L."/>
            <person name="Barry K."/>
            <person name="Choi C."/>
            <person name="Clum A."/>
            <person name="Coughlan A.Y."/>
            <person name="Deshpande S."/>
            <person name="Douglass A.P."/>
            <person name="Hanson S.J."/>
            <person name="Klenk H.-P."/>
            <person name="Labutti K."/>
            <person name="Lapidus A."/>
            <person name="Lindquist E."/>
            <person name="Lipzen A."/>
            <person name="Meier-Kolthoff J.P."/>
            <person name="Ohm R.A."/>
            <person name="Otillar R.P."/>
            <person name="Pangilinan J."/>
            <person name="Peng Y."/>
            <person name="Rokas A."/>
            <person name="Rosa C.A."/>
            <person name="Scheuner C."/>
            <person name="Sibirny A.A."/>
            <person name="Slot J.C."/>
            <person name="Stielow J.B."/>
            <person name="Sun H."/>
            <person name="Kurtzman C.P."/>
            <person name="Blackwell M."/>
            <person name="Grigoriev I.V."/>
            <person name="Jeffries T.W."/>
        </authorList>
    </citation>
    <scope>NUCLEOTIDE SEQUENCE [LARGE SCALE GENOMIC DNA]</scope>
    <source>
        <strain evidence="6">NRRL YB-2248</strain>
    </source>
</reference>
<organism evidence="5 6">
    <name type="scientific">[Candida] arabinofermentans NRRL YB-2248</name>
    <dbReference type="NCBI Taxonomy" id="983967"/>
    <lineage>
        <taxon>Eukaryota</taxon>
        <taxon>Fungi</taxon>
        <taxon>Dikarya</taxon>
        <taxon>Ascomycota</taxon>
        <taxon>Saccharomycotina</taxon>
        <taxon>Pichiomycetes</taxon>
        <taxon>Pichiales</taxon>
        <taxon>Pichiaceae</taxon>
        <taxon>Ogataea</taxon>
        <taxon>Ogataea/Candida clade</taxon>
    </lineage>
</organism>
<dbReference type="SUPFAM" id="SSF54197">
    <property type="entry name" value="HIT-like"/>
    <property type="match status" value="1"/>
</dbReference>
<dbReference type="InterPro" id="IPR006768">
    <property type="entry name" value="Cwf19-like_C_dom-1"/>
</dbReference>
<dbReference type="STRING" id="983967.A0A1E4T4V6"/>
<feature type="compositionally biased region" description="Basic and acidic residues" evidence="2">
    <location>
        <begin position="76"/>
        <end position="103"/>
    </location>
</feature>
<dbReference type="Proteomes" id="UP000094801">
    <property type="component" value="Unassembled WGS sequence"/>
</dbReference>
<evidence type="ECO:0000259" key="4">
    <source>
        <dbReference type="Pfam" id="PF04677"/>
    </source>
</evidence>
<feature type="domain" description="Cwf19-like C-terminal" evidence="4">
    <location>
        <begin position="435"/>
        <end position="545"/>
    </location>
</feature>
<feature type="compositionally biased region" description="Basic and acidic residues" evidence="2">
    <location>
        <begin position="18"/>
        <end position="28"/>
    </location>
</feature>
<name>A0A1E4T4V6_9ASCO</name>
<dbReference type="InterPro" id="IPR006767">
    <property type="entry name" value="Cwf19-like_C_dom-2"/>
</dbReference>
<dbReference type="AlphaFoldDB" id="A0A1E4T4V6"/>
<sequence length="658" mass="75060">MEGVGFSATEKSNGSSKRALDEKSERDHKRSSRHDSKHHHHHHHHHHRSSKPRSSSHAQSLSSDSRHHSSSSKRLHGTERGSRISSSDHHKIHRDSHYKGMKLDDDFKVPGCTIIEAPDFESSSDEDTGEDGFLAGTSDRLRDDKGFLNLGVLEHFESHSQPIVERLTGTSKDHIEDSKAVEAEVSSKPNVPYHKSVLDVNYEFGDRGSNWRLMKLHKILESSKFSAESVEDLALKQYGDLALFYIAMEEKEELERRRKVRDKTKWVYKPTGRIAKLKGISISEPMGSSDIADTPKYPKLERMITLEEIAEVKIQMMKAKIRRDSSFKELEMKVKLLQSKYDTQNKSNKAKDVPSIKLGMSMYVDEDSLTVEQMMKQEKLSSAQSNVKQSIKNIASAKSFNNTDLDYQDENANNLANLSKVNKINISKMVEDPSIIKALNTCIFCMDNKSSRKPLPVLSTTQNFYLTLLPKPELTKFGCMIVPFQHQKNSLALETNDFEELKDIMQTLSIYYYEEFNQSVIFYEESISPTAHFNIKAIPIATTFTPGVLKSYFKAGIMDYHNDNESSHKAIIDTMDQEYSSQIAKEAPFYHVWFNKVGGLGHIIESDVWPKGDQFTRSIIGGFLEADNFKIASKTRFVNDSAEIAEFKRRFKKYETSE</sequence>
<feature type="compositionally biased region" description="Basic residues" evidence="2">
    <location>
        <begin position="29"/>
        <end position="51"/>
    </location>
</feature>
<evidence type="ECO:0000313" key="5">
    <source>
        <dbReference type="EMBL" id="ODV86776.1"/>
    </source>
</evidence>
<dbReference type="Gene3D" id="3.30.428.10">
    <property type="entry name" value="HIT-like"/>
    <property type="match status" value="1"/>
</dbReference>